<protein>
    <submittedName>
        <fullName evidence="1">Uncharacterized protein</fullName>
    </submittedName>
</protein>
<reference evidence="1 2" key="1">
    <citation type="journal article" date="2022" name="New Phytol.">
        <title>Ecological generalism drives hyperdiversity of secondary metabolite gene clusters in xylarialean endophytes.</title>
        <authorList>
            <person name="Franco M.E.E."/>
            <person name="Wisecaver J.H."/>
            <person name="Arnold A.E."/>
            <person name="Ju Y.M."/>
            <person name="Slot J.C."/>
            <person name="Ahrendt S."/>
            <person name="Moore L.P."/>
            <person name="Eastman K.E."/>
            <person name="Scott K."/>
            <person name="Konkel Z."/>
            <person name="Mondo S.J."/>
            <person name="Kuo A."/>
            <person name="Hayes R.D."/>
            <person name="Haridas S."/>
            <person name="Andreopoulos B."/>
            <person name="Riley R."/>
            <person name="LaButti K."/>
            <person name="Pangilinan J."/>
            <person name="Lipzen A."/>
            <person name="Amirebrahimi M."/>
            <person name="Yan J."/>
            <person name="Adam C."/>
            <person name="Keymanesh K."/>
            <person name="Ng V."/>
            <person name="Louie K."/>
            <person name="Northen T."/>
            <person name="Drula E."/>
            <person name="Henrissat B."/>
            <person name="Hsieh H.M."/>
            <person name="Youens-Clark K."/>
            <person name="Lutzoni F."/>
            <person name="Miadlikowska J."/>
            <person name="Eastwood D.C."/>
            <person name="Hamelin R.C."/>
            <person name="Grigoriev I.V."/>
            <person name="U'Ren J.M."/>
        </authorList>
    </citation>
    <scope>NUCLEOTIDE SEQUENCE [LARGE SCALE GENOMIC DNA]</scope>
    <source>
        <strain evidence="1 2">ER1909</strain>
    </source>
</reference>
<organism evidence="1 2">
    <name type="scientific">Hypoxylon rubiginosum</name>
    <dbReference type="NCBI Taxonomy" id="110542"/>
    <lineage>
        <taxon>Eukaryota</taxon>
        <taxon>Fungi</taxon>
        <taxon>Dikarya</taxon>
        <taxon>Ascomycota</taxon>
        <taxon>Pezizomycotina</taxon>
        <taxon>Sordariomycetes</taxon>
        <taxon>Xylariomycetidae</taxon>
        <taxon>Xylariales</taxon>
        <taxon>Hypoxylaceae</taxon>
        <taxon>Hypoxylon</taxon>
    </lineage>
</organism>
<keyword evidence="2" id="KW-1185">Reference proteome</keyword>
<accession>A0ACC0CSZ8</accession>
<evidence type="ECO:0000313" key="2">
    <source>
        <dbReference type="Proteomes" id="UP001497680"/>
    </source>
</evidence>
<sequence length="256" mass="28327">MGLLKLSILALYRSMFPSRHLLYWIRAVAAFIVIWCIITVILRFAYCVPIEAAWDPTVAGHCISTDIIEAAGIIGTTTTAIHILTDFIILIMPIPPVLKLQVSSQKKRLILMTFAIGSSVCIVSIVRLPNWAHPEGTDIGWNYIPTQILAAVEVTVGFLAASFPTYHPLFQWVIGKADRWFRRTSTGHSTPKPSNADSGYETGQHSVSVSANHNPPVTHTGIVVTDEIELAEHMNRDSGWRAVSDEEQQLCRPSRG</sequence>
<name>A0ACC0CSZ8_9PEZI</name>
<proteinExistence type="predicted"/>
<dbReference type="Proteomes" id="UP001497680">
    <property type="component" value="Unassembled WGS sequence"/>
</dbReference>
<evidence type="ECO:0000313" key="1">
    <source>
        <dbReference type="EMBL" id="KAI6083559.1"/>
    </source>
</evidence>
<comment type="caution">
    <text evidence="1">The sequence shown here is derived from an EMBL/GenBank/DDBJ whole genome shotgun (WGS) entry which is preliminary data.</text>
</comment>
<dbReference type="EMBL" id="MU394350">
    <property type="protein sequence ID" value="KAI6083559.1"/>
    <property type="molecule type" value="Genomic_DNA"/>
</dbReference>
<gene>
    <name evidence="1" type="ORF">F4821DRAFT_280847</name>
</gene>